<dbReference type="Proteomes" id="UP000006727">
    <property type="component" value="Chromosome 7"/>
</dbReference>
<organism evidence="1">
    <name type="scientific">Physcomitrium patens</name>
    <name type="common">Spreading-leaved earth moss</name>
    <name type="synonym">Physcomitrella patens</name>
    <dbReference type="NCBI Taxonomy" id="3218"/>
    <lineage>
        <taxon>Eukaryota</taxon>
        <taxon>Viridiplantae</taxon>
        <taxon>Streptophyta</taxon>
        <taxon>Embryophyta</taxon>
        <taxon>Bryophyta</taxon>
        <taxon>Bryophytina</taxon>
        <taxon>Bryopsida</taxon>
        <taxon>Funariidae</taxon>
        <taxon>Funariales</taxon>
        <taxon>Funariaceae</taxon>
        <taxon>Physcomitrium</taxon>
    </lineage>
</organism>
<dbReference type="InParanoid" id="A0A2K1KCM9"/>
<evidence type="ECO:0000313" key="1">
    <source>
        <dbReference type="EMBL" id="PNR51537.1"/>
    </source>
</evidence>
<name>A0A2K1KCM9_PHYPA</name>
<dbReference type="Gramene" id="Pp3c7_22969V3.1">
    <property type="protein sequence ID" value="Pp3c7_22969V3.1"/>
    <property type="gene ID" value="Pp3c7_22969"/>
</dbReference>
<reference evidence="2" key="3">
    <citation type="submission" date="2020-12" db="UniProtKB">
        <authorList>
            <consortium name="EnsemblPlants"/>
        </authorList>
    </citation>
    <scope>IDENTIFICATION</scope>
</reference>
<dbReference type="AlphaFoldDB" id="A0A2K1KCM9"/>
<dbReference type="EMBL" id="ABEU02000007">
    <property type="protein sequence ID" value="PNR51537.1"/>
    <property type="molecule type" value="Genomic_DNA"/>
</dbReference>
<accession>A0A2K1KCM9</accession>
<sequence>MRLTDDIPAALSSLSPPLTKHSHPVMCALLHFATPCKDAVTSTFSPAMASRSLILDRPGWPGLPTWIFLSGSAPWSPEITQTML</sequence>
<proteinExistence type="predicted"/>
<gene>
    <name evidence="1" type="ORF">PHYPA_010724</name>
</gene>
<reference evidence="1 3" key="1">
    <citation type="journal article" date="2008" name="Science">
        <title>The Physcomitrella genome reveals evolutionary insights into the conquest of land by plants.</title>
        <authorList>
            <person name="Rensing S."/>
            <person name="Lang D."/>
            <person name="Zimmer A."/>
            <person name="Terry A."/>
            <person name="Salamov A."/>
            <person name="Shapiro H."/>
            <person name="Nishiyama T."/>
            <person name="Perroud P.-F."/>
            <person name="Lindquist E."/>
            <person name="Kamisugi Y."/>
            <person name="Tanahashi T."/>
            <person name="Sakakibara K."/>
            <person name="Fujita T."/>
            <person name="Oishi K."/>
            <person name="Shin-I T."/>
            <person name="Kuroki Y."/>
            <person name="Toyoda A."/>
            <person name="Suzuki Y."/>
            <person name="Hashimoto A."/>
            <person name="Yamaguchi K."/>
            <person name="Sugano A."/>
            <person name="Kohara Y."/>
            <person name="Fujiyama A."/>
            <person name="Anterola A."/>
            <person name="Aoki S."/>
            <person name="Ashton N."/>
            <person name="Barbazuk W.B."/>
            <person name="Barker E."/>
            <person name="Bennetzen J."/>
            <person name="Bezanilla M."/>
            <person name="Blankenship R."/>
            <person name="Cho S.H."/>
            <person name="Dutcher S."/>
            <person name="Estelle M."/>
            <person name="Fawcett J.A."/>
            <person name="Gundlach H."/>
            <person name="Hanada K."/>
            <person name="Heyl A."/>
            <person name="Hicks K.A."/>
            <person name="Hugh J."/>
            <person name="Lohr M."/>
            <person name="Mayer K."/>
            <person name="Melkozernov A."/>
            <person name="Murata T."/>
            <person name="Nelson D."/>
            <person name="Pils B."/>
            <person name="Prigge M."/>
            <person name="Reiss B."/>
            <person name="Renner T."/>
            <person name="Rombauts S."/>
            <person name="Rushton P."/>
            <person name="Sanderfoot A."/>
            <person name="Schween G."/>
            <person name="Shiu S.-H."/>
            <person name="Stueber K."/>
            <person name="Theodoulou F.L."/>
            <person name="Tu H."/>
            <person name="Van de Peer Y."/>
            <person name="Verrier P.J."/>
            <person name="Waters E."/>
            <person name="Wood A."/>
            <person name="Yang L."/>
            <person name="Cove D."/>
            <person name="Cuming A."/>
            <person name="Hasebe M."/>
            <person name="Lucas S."/>
            <person name="Mishler D.B."/>
            <person name="Reski R."/>
            <person name="Grigoriev I."/>
            <person name="Quatrano R.S."/>
            <person name="Boore J.L."/>
        </authorList>
    </citation>
    <scope>NUCLEOTIDE SEQUENCE [LARGE SCALE GENOMIC DNA]</scope>
    <source>
        <strain evidence="2 3">cv. Gransden 2004</strain>
    </source>
</reference>
<evidence type="ECO:0000313" key="2">
    <source>
        <dbReference type="EnsemblPlants" id="Pp3c7_22969V3.1"/>
    </source>
</evidence>
<protein>
    <submittedName>
        <fullName evidence="1 2">Uncharacterized protein</fullName>
    </submittedName>
</protein>
<reference evidence="1 3" key="2">
    <citation type="journal article" date="2018" name="Plant J.">
        <title>The Physcomitrella patens chromosome-scale assembly reveals moss genome structure and evolution.</title>
        <authorList>
            <person name="Lang D."/>
            <person name="Ullrich K.K."/>
            <person name="Murat F."/>
            <person name="Fuchs J."/>
            <person name="Jenkins J."/>
            <person name="Haas F.B."/>
            <person name="Piednoel M."/>
            <person name="Gundlach H."/>
            <person name="Van Bel M."/>
            <person name="Meyberg R."/>
            <person name="Vives C."/>
            <person name="Morata J."/>
            <person name="Symeonidi A."/>
            <person name="Hiss M."/>
            <person name="Muchero W."/>
            <person name="Kamisugi Y."/>
            <person name="Saleh O."/>
            <person name="Blanc G."/>
            <person name="Decker E.L."/>
            <person name="van Gessel N."/>
            <person name="Grimwood J."/>
            <person name="Hayes R.D."/>
            <person name="Graham S.W."/>
            <person name="Gunter L.E."/>
            <person name="McDaniel S.F."/>
            <person name="Hoernstein S.N.W."/>
            <person name="Larsson A."/>
            <person name="Li F.W."/>
            <person name="Perroud P.F."/>
            <person name="Phillips J."/>
            <person name="Ranjan P."/>
            <person name="Rokshar D.S."/>
            <person name="Rothfels C.J."/>
            <person name="Schneider L."/>
            <person name="Shu S."/>
            <person name="Stevenson D.W."/>
            <person name="Thummler F."/>
            <person name="Tillich M."/>
            <person name="Villarreal Aguilar J.C."/>
            <person name="Widiez T."/>
            <person name="Wong G.K."/>
            <person name="Wymore A."/>
            <person name="Zhang Y."/>
            <person name="Zimmer A.D."/>
            <person name="Quatrano R.S."/>
            <person name="Mayer K.F.X."/>
            <person name="Goodstein D."/>
            <person name="Casacuberta J.M."/>
            <person name="Vandepoele K."/>
            <person name="Reski R."/>
            <person name="Cuming A.C."/>
            <person name="Tuskan G.A."/>
            <person name="Maumus F."/>
            <person name="Salse J."/>
            <person name="Schmutz J."/>
            <person name="Rensing S.A."/>
        </authorList>
    </citation>
    <scope>NUCLEOTIDE SEQUENCE [LARGE SCALE GENOMIC DNA]</scope>
    <source>
        <strain evidence="2 3">cv. Gransden 2004</strain>
    </source>
</reference>
<dbReference type="EnsemblPlants" id="Pp3c7_22969V3.1">
    <property type="protein sequence ID" value="Pp3c7_22969V3.1"/>
    <property type="gene ID" value="Pp3c7_22969"/>
</dbReference>
<dbReference type="PaxDb" id="3218-PP1S2_125V6.1"/>
<evidence type="ECO:0000313" key="3">
    <source>
        <dbReference type="Proteomes" id="UP000006727"/>
    </source>
</evidence>
<keyword evidence="3" id="KW-1185">Reference proteome</keyword>